<proteinExistence type="predicted"/>
<keyword evidence="2" id="KW-1185">Reference proteome</keyword>
<dbReference type="CDD" id="cd02440">
    <property type="entry name" value="AdoMet_MTases"/>
    <property type="match status" value="1"/>
</dbReference>
<name>A0A372NZP0_9SPHI</name>
<dbReference type="GO" id="GO:0008168">
    <property type="term" value="F:methyltransferase activity"/>
    <property type="evidence" value="ECO:0007669"/>
    <property type="project" value="UniProtKB-KW"/>
</dbReference>
<dbReference type="RefSeq" id="WP_117391145.1">
    <property type="nucleotide sequence ID" value="NZ_QWDC01000001.1"/>
</dbReference>
<keyword evidence="1" id="KW-0489">Methyltransferase</keyword>
<dbReference type="SUPFAM" id="SSF53335">
    <property type="entry name" value="S-adenosyl-L-methionine-dependent methyltransferases"/>
    <property type="match status" value="1"/>
</dbReference>
<evidence type="ECO:0000313" key="1">
    <source>
        <dbReference type="EMBL" id="RFZ95595.1"/>
    </source>
</evidence>
<dbReference type="Gene3D" id="3.40.50.150">
    <property type="entry name" value="Vaccinia Virus protein VP39"/>
    <property type="match status" value="1"/>
</dbReference>
<gene>
    <name evidence="1" type="ORF">D0C36_08785</name>
</gene>
<accession>A0A372NZP0</accession>
<dbReference type="OrthoDB" id="1524727at2"/>
<protein>
    <submittedName>
        <fullName evidence="1">Class I SAM-dependent methyltransferase</fullName>
    </submittedName>
</protein>
<reference evidence="1 2" key="1">
    <citation type="submission" date="2018-08" db="EMBL/GenBank/DDBJ databases">
        <title>Mucilaginibacter sp. MYSH2.</title>
        <authorList>
            <person name="Seo T."/>
        </authorList>
    </citation>
    <scope>NUCLEOTIDE SEQUENCE [LARGE SCALE GENOMIC DNA]</scope>
    <source>
        <strain evidence="1 2">MYSH2</strain>
    </source>
</reference>
<evidence type="ECO:0000313" key="2">
    <source>
        <dbReference type="Proteomes" id="UP000264217"/>
    </source>
</evidence>
<dbReference type="GO" id="GO:0032259">
    <property type="term" value="P:methylation"/>
    <property type="evidence" value="ECO:0007669"/>
    <property type="project" value="UniProtKB-KW"/>
</dbReference>
<keyword evidence="1" id="KW-0808">Transferase</keyword>
<dbReference type="Proteomes" id="UP000264217">
    <property type="component" value="Unassembled WGS sequence"/>
</dbReference>
<dbReference type="EMBL" id="QWDC01000001">
    <property type="protein sequence ID" value="RFZ95595.1"/>
    <property type="molecule type" value="Genomic_DNA"/>
</dbReference>
<dbReference type="AlphaFoldDB" id="A0A372NZP0"/>
<sequence length="249" mass="27936">MYGFFKSVLKKALNLSTPLTVGTKNEETRNNWIKNTLVKIPAGGRILDAGAGEQPYKVFCEHLSYVSQDFDQYNAGGDGVGLQRPSWDYGKLDIICDIASVPEADNSFDAIMCTEVFEHIRHPREAVKEFTRLLKPGGYLILTAPFASLTHFAPYHFYSGFNSFFYREELEEAGFDILEMEANGNFFEFLAQEINRISGVAASYSKDSLSLKEKLASKVLLKALQRFSGKDKGSSELLNMGFHVLARKK</sequence>
<dbReference type="InterPro" id="IPR029063">
    <property type="entry name" value="SAM-dependent_MTases_sf"/>
</dbReference>
<organism evidence="1 2">
    <name type="scientific">Mucilaginibacter conchicola</name>
    <dbReference type="NCBI Taxonomy" id="2303333"/>
    <lineage>
        <taxon>Bacteria</taxon>
        <taxon>Pseudomonadati</taxon>
        <taxon>Bacteroidota</taxon>
        <taxon>Sphingobacteriia</taxon>
        <taxon>Sphingobacteriales</taxon>
        <taxon>Sphingobacteriaceae</taxon>
        <taxon>Mucilaginibacter</taxon>
    </lineage>
</organism>
<comment type="caution">
    <text evidence="1">The sequence shown here is derived from an EMBL/GenBank/DDBJ whole genome shotgun (WGS) entry which is preliminary data.</text>
</comment>
<dbReference type="Pfam" id="PF13489">
    <property type="entry name" value="Methyltransf_23"/>
    <property type="match status" value="1"/>
</dbReference>